<dbReference type="Proteomes" id="UP000007151">
    <property type="component" value="Unassembled WGS sequence"/>
</dbReference>
<sequence length="79" mass="8720">MYPHINLDTVCPTTADSPILKEFRAPGLSDGRGLRHQTSTTAPSDQPLHLSRPYDRDGYLLLSTIQSGVMSSVEAFIKF</sequence>
<dbReference type="AlphaFoldDB" id="A0A212FES4"/>
<organism evidence="2 3">
    <name type="scientific">Danaus plexippus plexippus</name>
    <dbReference type="NCBI Taxonomy" id="278856"/>
    <lineage>
        <taxon>Eukaryota</taxon>
        <taxon>Metazoa</taxon>
        <taxon>Ecdysozoa</taxon>
        <taxon>Arthropoda</taxon>
        <taxon>Hexapoda</taxon>
        <taxon>Insecta</taxon>
        <taxon>Pterygota</taxon>
        <taxon>Neoptera</taxon>
        <taxon>Endopterygota</taxon>
        <taxon>Lepidoptera</taxon>
        <taxon>Glossata</taxon>
        <taxon>Ditrysia</taxon>
        <taxon>Papilionoidea</taxon>
        <taxon>Nymphalidae</taxon>
        <taxon>Danainae</taxon>
        <taxon>Danaini</taxon>
        <taxon>Danaina</taxon>
        <taxon>Danaus</taxon>
        <taxon>Danaus</taxon>
    </lineage>
</organism>
<evidence type="ECO:0000256" key="1">
    <source>
        <dbReference type="SAM" id="MobiDB-lite"/>
    </source>
</evidence>
<dbReference type="EMBL" id="AGBW02008911">
    <property type="protein sequence ID" value="OWR52213.1"/>
    <property type="molecule type" value="Genomic_DNA"/>
</dbReference>
<evidence type="ECO:0000313" key="2">
    <source>
        <dbReference type="EMBL" id="OWR52213.1"/>
    </source>
</evidence>
<accession>A0A212FES4</accession>
<reference evidence="2 3" key="1">
    <citation type="journal article" date="2011" name="Cell">
        <title>The monarch butterfly genome yields insights into long-distance migration.</title>
        <authorList>
            <person name="Zhan S."/>
            <person name="Merlin C."/>
            <person name="Boore J.L."/>
            <person name="Reppert S.M."/>
        </authorList>
    </citation>
    <scope>NUCLEOTIDE SEQUENCE [LARGE SCALE GENOMIC DNA]</scope>
    <source>
        <strain evidence="2">F-2</strain>
    </source>
</reference>
<keyword evidence="3" id="KW-1185">Reference proteome</keyword>
<gene>
    <name evidence="2" type="ORF">KGM_201019</name>
</gene>
<name>A0A212FES4_DANPL</name>
<comment type="caution">
    <text evidence="2">The sequence shown here is derived from an EMBL/GenBank/DDBJ whole genome shotgun (WGS) entry which is preliminary data.</text>
</comment>
<dbReference type="KEGG" id="dpl:KGM_201019"/>
<protein>
    <submittedName>
        <fullName evidence="2">Uncharacterized protein</fullName>
    </submittedName>
</protein>
<proteinExistence type="predicted"/>
<evidence type="ECO:0000313" key="3">
    <source>
        <dbReference type="Proteomes" id="UP000007151"/>
    </source>
</evidence>
<dbReference type="InParanoid" id="A0A212FES4"/>
<feature type="region of interest" description="Disordered" evidence="1">
    <location>
        <begin position="25"/>
        <end position="50"/>
    </location>
</feature>